<dbReference type="PANTHER" id="PTHR36573:SF1">
    <property type="entry name" value="INTERMEMBRANE PHOSPHOLIPID TRANSPORT SYSTEM BINDING PROTEIN MLAC"/>
    <property type="match status" value="1"/>
</dbReference>
<dbReference type="Gene3D" id="3.10.450.710">
    <property type="entry name" value="Tgt2/MlaC"/>
    <property type="match status" value="1"/>
</dbReference>
<comment type="caution">
    <text evidence="2">The sequence shown here is derived from an EMBL/GenBank/DDBJ whole genome shotgun (WGS) entry which is preliminary data.</text>
</comment>
<dbReference type="InterPro" id="IPR008869">
    <property type="entry name" value="MlaC/ttg2D"/>
</dbReference>
<dbReference type="EMBL" id="DTMF01000311">
    <property type="protein sequence ID" value="HGF35252.1"/>
    <property type="molecule type" value="Genomic_DNA"/>
</dbReference>
<dbReference type="Pfam" id="PF05494">
    <property type="entry name" value="MlaC"/>
    <property type="match status" value="1"/>
</dbReference>
<name>A0A7C3ZD05_9BACT</name>
<dbReference type="AlphaFoldDB" id="A0A7C3ZD05"/>
<gene>
    <name evidence="2" type="ORF">ENW96_12880</name>
</gene>
<evidence type="ECO:0000313" key="2">
    <source>
        <dbReference type="EMBL" id="HGF35252.1"/>
    </source>
</evidence>
<dbReference type="PANTHER" id="PTHR36573">
    <property type="entry name" value="INTERMEMBRANE PHOSPHOLIPID TRANSPORT SYSTEM BINDING PROTEIN MLAC"/>
    <property type="match status" value="1"/>
</dbReference>
<sequence>MEMRRLLWGLAVITSLVWANPALAQGPTEYIRGILDRVMAIQNNPALSRSERGQEIHQIIRANFDFSIMAKTVLGSSYDQLNAGQRQEFNSVFSYLFQDSYTRMVLDFLKQENIEYGAASRMDGKARVDTVIRRPNENIPVVYLLDNRAGWKMYDVIVDGVSILNTYKEKFSEVMRTKGFDYIIERMKEQRRALE</sequence>
<organism evidence="2">
    <name type="scientific">Desulfobacca acetoxidans</name>
    <dbReference type="NCBI Taxonomy" id="60893"/>
    <lineage>
        <taxon>Bacteria</taxon>
        <taxon>Pseudomonadati</taxon>
        <taxon>Thermodesulfobacteriota</taxon>
        <taxon>Desulfobaccia</taxon>
        <taxon>Desulfobaccales</taxon>
        <taxon>Desulfobaccaceae</taxon>
        <taxon>Desulfobacca</taxon>
    </lineage>
</organism>
<accession>A0A7C3ZD05</accession>
<dbReference type="PIRSF" id="PIRSF004649">
    <property type="entry name" value="MlaC"/>
    <property type="match status" value="1"/>
</dbReference>
<protein>
    <submittedName>
        <fullName evidence="2">ABC transporter substrate-binding protein</fullName>
    </submittedName>
</protein>
<keyword evidence="1" id="KW-0732">Signal</keyword>
<reference evidence="2" key="1">
    <citation type="journal article" date="2020" name="mSystems">
        <title>Genome- and Community-Level Interaction Insights into Carbon Utilization and Element Cycling Functions of Hydrothermarchaeota in Hydrothermal Sediment.</title>
        <authorList>
            <person name="Zhou Z."/>
            <person name="Liu Y."/>
            <person name="Xu W."/>
            <person name="Pan J."/>
            <person name="Luo Z.H."/>
            <person name="Li M."/>
        </authorList>
    </citation>
    <scope>NUCLEOTIDE SEQUENCE [LARGE SCALE GENOMIC DNA]</scope>
    <source>
        <strain evidence="2">SpSt-897</strain>
    </source>
</reference>
<dbReference type="InterPro" id="IPR042245">
    <property type="entry name" value="Tgt2/MlaC_sf"/>
</dbReference>
<feature type="chain" id="PRO_5027950903" evidence="1">
    <location>
        <begin position="25"/>
        <end position="195"/>
    </location>
</feature>
<proteinExistence type="predicted"/>
<feature type="signal peptide" evidence="1">
    <location>
        <begin position="1"/>
        <end position="24"/>
    </location>
</feature>
<evidence type="ECO:0000256" key="1">
    <source>
        <dbReference type="SAM" id="SignalP"/>
    </source>
</evidence>